<comment type="caution">
    <text evidence="3">The sequence shown here is derived from an EMBL/GenBank/DDBJ whole genome shotgun (WGS) entry which is preliminary data.</text>
</comment>
<evidence type="ECO:0000313" key="3">
    <source>
        <dbReference type="EMBL" id="CAJ0934131.1"/>
    </source>
</evidence>
<dbReference type="InterPro" id="IPR007110">
    <property type="entry name" value="Ig-like_dom"/>
</dbReference>
<dbReference type="Gene3D" id="2.60.40.10">
    <property type="entry name" value="Immunoglobulins"/>
    <property type="match status" value="1"/>
</dbReference>
<dbReference type="SMART" id="SM00408">
    <property type="entry name" value="IGc2"/>
    <property type="match status" value="1"/>
</dbReference>
<dbReference type="PANTHER" id="PTHR47633">
    <property type="entry name" value="IMMUNOGLOBULIN"/>
    <property type="match status" value="1"/>
</dbReference>
<dbReference type="SUPFAM" id="SSF48726">
    <property type="entry name" value="Immunoglobulin"/>
    <property type="match status" value="1"/>
</dbReference>
<dbReference type="Pfam" id="PF07679">
    <property type="entry name" value="I-set"/>
    <property type="match status" value="1"/>
</dbReference>
<feature type="compositionally biased region" description="Pro residues" evidence="1">
    <location>
        <begin position="182"/>
        <end position="202"/>
    </location>
</feature>
<dbReference type="PANTHER" id="PTHR47633:SF15">
    <property type="entry name" value="IG-LIKE DOMAIN-CONTAINING PROTEIN"/>
    <property type="match status" value="1"/>
</dbReference>
<dbReference type="InterPro" id="IPR013783">
    <property type="entry name" value="Ig-like_fold"/>
</dbReference>
<dbReference type="InterPro" id="IPR003599">
    <property type="entry name" value="Ig_sub"/>
</dbReference>
<organism evidence="3 4">
    <name type="scientific">Ranitomeya imitator</name>
    <name type="common">mimic poison frog</name>
    <dbReference type="NCBI Taxonomy" id="111125"/>
    <lineage>
        <taxon>Eukaryota</taxon>
        <taxon>Metazoa</taxon>
        <taxon>Chordata</taxon>
        <taxon>Craniata</taxon>
        <taxon>Vertebrata</taxon>
        <taxon>Euteleostomi</taxon>
        <taxon>Amphibia</taxon>
        <taxon>Batrachia</taxon>
        <taxon>Anura</taxon>
        <taxon>Neobatrachia</taxon>
        <taxon>Hyloidea</taxon>
        <taxon>Dendrobatidae</taxon>
        <taxon>Dendrobatinae</taxon>
        <taxon>Ranitomeya</taxon>
    </lineage>
</organism>
<evidence type="ECO:0000313" key="4">
    <source>
        <dbReference type="Proteomes" id="UP001176940"/>
    </source>
</evidence>
<dbReference type="EMBL" id="CAUEEQ010010093">
    <property type="protein sequence ID" value="CAJ0934131.1"/>
    <property type="molecule type" value="Genomic_DNA"/>
</dbReference>
<dbReference type="InterPro" id="IPR036179">
    <property type="entry name" value="Ig-like_dom_sf"/>
</dbReference>
<feature type="region of interest" description="Disordered" evidence="1">
    <location>
        <begin position="174"/>
        <end position="218"/>
    </location>
</feature>
<dbReference type="InterPro" id="IPR003598">
    <property type="entry name" value="Ig_sub2"/>
</dbReference>
<accession>A0ABN9L616</accession>
<dbReference type="Proteomes" id="UP001176940">
    <property type="component" value="Unassembled WGS sequence"/>
</dbReference>
<name>A0ABN9L616_9NEOB</name>
<protein>
    <recommendedName>
        <fullName evidence="2">Ig-like domain-containing protein</fullName>
    </recommendedName>
</protein>
<evidence type="ECO:0000259" key="2">
    <source>
        <dbReference type="PROSITE" id="PS50835"/>
    </source>
</evidence>
<reference evidence="3" key="1">
    <citation type="submission" date="2023-07" db="EMBL/GenBank/DDBJ databases">
        <authorList>
            <person name="Stuckert A."/>
        </authorList>
    </citation>
    <scope>NUCLEOTIDE SEQUENCE</scope>
</reference>
<proteinExistence type="predicted"/>
<keyword evidence="4" id="KW-1185">Reference proteome</keyword>
<feature type="domain" description="Ig-like" evidence="2">
    <location>
        <begin position="50"/>
        <end position="166"/>
    </location>
</feature>
<dbReference type="SMART" id="SM00409">
    <property type="entry name" value="IG"/>
    <property type="match status" value="1"/>
</dbReference>
<feature type="compositionally biased region" description="Low complexity" evidence="1">
    <location>
        <begin position="209"/>
        <end position="218"/>
    </location>
</feature>
<sequence length="218" mass="23316">MDSGNIFELEATGGGKSLDVRFVGQGRIESYSEAADFRLAREAHISQMMPDLNSHQVSLKAKGRAQAITVNLLNRGKVLGGLPDVVTIMESKTLSLTCTVFGNPDPEVTWLKNDRDLEKSDHYSYSLEQGKFASLTIKDVSSEDSGKYGINVKNKYGGETVDVTVSVYKLGEDVPEVKPGQLPKPTPSPAPAPAPAKAPAPAPEKSKSASKVGKSGRK</sequence>
<evidence type="ECO:0000256" key="1">
    <source>
        <dbReference type="SAM" id="MobiDB-lite"/>
    </source>
</evidence>
<dbReference type="PROSITE" id="PS50835">
    <property type="entry name" value="IG_LIKE"/>
    <property type="match status" value="1"/>
</dbReference>
<gene>
    <name evidence="3" type="ORF">RIMI_LOCUS5793025</name>
</gene>
<dbReference type="InterPro" id="IPR013098">
    <property type="entry name" value="Ig_I-set"/>
</dbReference>